<feature type="transmembrane region" description="Helical" evidence="1">
    <location>
        <begin position="165"/>
        <end position="185"/>
    </location>
</feature>
<feature type="transmembrane region" description="Helical" evidence="1">
    <location>
        <begin position="217"/>
        <end position="238"/>
    </location>
</feature>
<dbReference type="EMBL" id="CP165644">
    <property type="protein sequence ID" value="XDU67289.1"/>
    <property type="molecule type" value="Genomic_DNA"/>
</dbReference>
<evidence type="ECO:0000256" key="1">
    <source>
        <dbReference type="SAM" id="Phobius"/>
    </source>
</evidence>
<feature type="transmembrane region" description="Helical" evidence="1">
    <location>
        <begin position="250"/>
        <end position="269"/>
    </location>
</feature>
<feature type="transmembrane region" description="Helical" evidence="1">
    <location>
        <begin position="98"/>
        <end position="121"/>
    </location>
</feature>
<keyword evidence="1" id="KW-1133">Transmembrane helix</keyword>
<dbReference type="AlphaFoldDB" id="A0AB39VJH7"/>
<evidence type="ECO:0000313" key="2">
    <source>
        <dbReference type="EMBL" id="XDU67289.1"/>
    </source>
</evidence>
<dbReference type="KEGG" id="lrug:AB8B22_02430"/>
<evidence type="ECO:0008006" key="3">
    <source>
        <dbReference type="Google" id="ProtNLM"/>
    </source>
</evidence>
<feature type="transmembrane region" description="Helical" evidence="1">
    <location>
        <begin position="191"/>
        <end position="210"/>
    </location>
</feature>
<gene>
    <name evidence="2" type="ORF">AB8B22_02430</name>
</gene>
<accession>A0AB39VJH7</accession>
<proteinExistence type="predicted"/>
<keyword evidence="1" id="KW-0472">Membrane</keyword>
<keyword evidence="1" id="KW-0812">Transmembrane</keyword>
<sequence length="296" mass="34896">MRNDFFIKLAKKDEKMTLLKIATLLCFIVHTMMLVNSESIHLVHYYIGKYERASIFYLMDYPMYFLSYFLVYFLLENILIIIYLKFKVNGEIDKFFKLNYILLILTMGLYSLSTIFMVSFIISIYKCFEFAKTFSKNKENLLFSILGFFTIFFTSILLSKIDNSFFKILVLLLGILAISSIYLYSKKINKVPSLNYIFLLLTEICFLTKILDYEYELVSFTGLWLLIITIIVNLRVIFPKIKSYTNFSKIQKIIIIIGILFSLFSKVYIIKKQEQIKTISKQESDTNNSNENNTSE</sequence>
<organism evidence="2">
    <name type="scientific">Leptotrichia rugosa</name>
    <dbReference type="NCBI Taxonomy" id="3239302"/>
    <lineage>
        <taxon>Bacteria</taxon>
        <taxon>Fusobacteriati</taxon>
        <taxon>Fusobacteriota</taxon>
        <taxon>Fusobacteriia</taxon>
        <taxon>Fusobacteriales</taxon>
        <taxon>Leptotrichiaceae</taxon>
        <taxon>Leptotrichia</taxon>
    </lineage>
</organism>
<feature type="transmembrane region" description="Helical" evidence="1">
    <location>
        <begin position="61"/>
        <end position="86"/>
    </location>
</feature>
<dbReference type="RefSeq" id="WP_369711522.1">
    <property type="nucleotide sequence ID" value="NZ_CP165644.1"/>
</dbReference>
<feature type="transmembrane region" description="Helical" evidence="1">
    <location>
        <begin position="141"/>
        <end position="158"/>
    </location>
</feature>
<protein>
    <recommendedName>
        <fullName evidence="3">Acyltransferase 3 domain-containing protein</fullName>
    </recommendedName>
</protein>
<name>A0AB39VJH7_9FUSO</name>
<reference evidence="2" key="1">
    <citation type="submission" date="2024-07" db="EMBL/GenBank/DDBJ databases">
        <authorList>
            <person name="Li X.-J."/>
            <person name="Wang X."/>
        </authorList>
    </citation>
    <scope>NUCLEOTIDE SEQUENCE</scope>
    <source>
        <strain evidence="2">HSP-334</strain>
    </source>
</reference>